<accession>A0A199V180</accession>
<evidence type="ECO:0000313" key="2">
    <source>
        <dbReference type="EMBL" id="OAY70646.1"/>
    </source>
</evidence>
<dbReference type="EMBL" id="LSRQ01003819">
    <property type="protein sequence ID" value="OAY70646.1"/>
    <property type="molecule type" value="Genomic_DNA"/>
</dbReference>
<reference evidence="2 3" key="1">
    <citation type="journal article" date="2016" name="DNA Res.">
        <title>The draft genome of MD-2 pineapple using hybrid error correction of long reads.</title>
        <authorList>
            <person name="Redwan R.M."/>
            <person name="Saidin A."/>
            <person name="Kumar S.V."/>
        </authorList>
    </citation>
    <scope>NUCLEOTIDE SEQUENCE [LARGE SCALE GENOMIC DNA]</scope>
    <source>
        <strain evidence="3">cv. MD2</strain>
        <tissue evidence="2">Leaf</tissue>
    </source>
</reference>
<gene>
    <name evidence="2" type="ORF">ACMD2_24477</name>
</gene>
<evidence type="ECO:0000256" key="1">
    <source>
        <dbReference type="SAM" id="MobiDB-lite"/>
    </source>
</evidence>
<organism evidence="2 3">
    <name type="scientific">Ananas comosus</name>
    <name type="common">Pineapple</name>
    <name type="synonym">Ananas ananas</name>
    <dbReference type="NCBI Taxonomy" id="4615"/>
    <lineage>
        <taxon>Eukaryota</taxon>
        <taxon>Viridiplantae</taxon>
        <taxon>Streptophyta</taxon>
        <taxon>Embryophyta</taxon>
        <taxon>Tracheophyta</taxon>
        <taxon>Spermatophyta</taxon>
        <taxon>Magnoliopsida</taxon>
        <taxon>Liliopsida</taxon>
        <taxon>Poales</taxon>
        <taxon>Bromeliaceae</taxon>
        <taxon>Bromelioideae</taxon>
        <taxon>Ananas</taxon>
    </lineage>
</organism>
<name>A0A199V180_ANACO</name>
<proteinExistence type="predicted"/>
<comment type="caution">
    <text evidence="2">The sequence shown here is derived from an EMBL/GenBank/DDBJ whole genome shotgun (WGS) entry which is preliminary data.</text>
</comment>
<dbReference type="AlphaFoldDB" id="A0A199V180"/>
<feature type="region of interest" description="Disordered" evidence="1">
    <location>
        <begin position="25"/>
        <end position="70"/>
    </location>
</feature>
<protein>
    <submittedName>
        <fullName evidence="2">Uncharacterized protein</fullName>
    </submittedName>
</protein>
<feature type="compositionally biased region" description="Basic and acidic residues" evidence="1">
    <location>
        <begin position="46"/>
        <end position="70"/>
    </location>
</feature>
<sequence length="212" mass="22844">MEKGEAERHLRDGFGHEMCGTSAAELLPDGVECPASESERKRKGRARDDERRGSERKRGSERERETEIARGAVREREVTAGVTLTFTPRGATTCAAYVEFGVPTLWSTTSAVVIIADRTAAGLHDGWADRTRAVIPLTWGQAMDVPESTVKFDLLRSSGRLVGPRLSGQAAMMFTPGAMTSGLSTDGFVMLGPREENRATAGALARPTVVPP</sequence>
<evidence type="ECO:0000313" key="3">
    <source>
        <dbReference type="Proteomes" id="UP000092600"/>
    </source>
</evidence>
<dbReference type="Proteomes" id="UP000092600">
    <property type="component" value="Unassembled WGS sequence"/>
</dbReference>